<dbReference type="GO" id="GO:0003723">
    <property type="term" value="F:RNA binding"/>
    <property type="evidence" value="ECO:0007669"/>
    <property type="project" value="InterPro"/>
</dbReference>
<dbReference type="FunFam" id="1.25.40.10:FF:000090">
    <property type="entry name" value="Pentatricopeptide repeat-containing protein, chloroplastic"/>
    <property type="match status" value="1"/>
</dbReference>
<dbReference type="FunFam" id="1.25.40.10:FF:000285">
    <property type="entry name" value="Pentatricopeptide repeat-containing protein, chloroplastic"/>
    <property type="match status" value="1"/>
</dbReference>
<dbReference type="PANTHER" id="PTHR24015:SF1758">
    <property type="entry name" value="OS02G0290000 PROTEIN"/>
    <property type="match status" value="1"/>
</dbReference>
<dbReference type="FunFam" id="1.25.40.10:FF:000361">
    <property type="entry name" value="Pentatricopeptide repeat-containing protein chloroplastic"/>
    <property type="match status" value="1"/>
</dbReference>
<evidence type="ECO:0000313" key="4">
    <source>
        <dbReference type="Proteomes" id="UP000236161"/>
    </source>
</evidence>
<dbReference type="OrthoDB" id="1904892at2759"/>
<feature type="repeat" description="PPR" evidence="2">
    <location>
        <begin position="676"/>
        <end position="710"/>
    </location>
</feature>
<organism evidence="3 4">
    <name type="scientific">Apostasia shenzhenica</name>
    <dbReference type="NCBI Taxonomy" id="1088818"/>
    <lineage>
        <taxon>Eukaryota</taxon>
        <taxon>Viridiplantae</taxon>
        <taxon>Streptophyta</taxon>
        <taxon>Embryophyta</taxon>
        <taxon>Tracheophyta</taxon>
        <taxon>Spermatophyta</taxon>
        <taxon>Magnoliopsida</taxon>
        <taxon>Liliopsida</taxon>
        <taxon>Asparagales</taxon>
        <taxon>Orchidaceae</taxon>
        <taxon>Apostasioideae</taxon>
        <taxon>Apostasia</taxon>
    </lineage>
</organism>
<evidence type="ECO:0000313" key="3">
    <source>
        <dbReference type="EMBL" id="PKA55965.1"/>
    </source>
</evidence>
<dbReference type="EMBL" id="KZ451976">
    <property type="protein sequence ID" value="PKA55965.1"/>
    <property type="molecule type" value="Genomic_DNA"/>
</dbReference>
<evidence type="ECO:0000256" key="2">
    <source>
        <dbReference type="PROSITE-ProRule" id="PRU00708"/>
    </source>
</evidence>
<dbReference type="InterPro" id="IPR011990">
    <property type="entry name" value="TPR-like_helical_dom_sf"/>
</dbReference>
<dbReference type="NCBIfam" id="TIGR00756">
    <property type="entry name" value="PPR"/>
    <property type="match status" value="6"/>
</dbReference>
<feature type="repeat" description="PPR" evidence="2">
    <location>
        <begin position="466"/>
        <end position="500"/>
    </location>
</feature>
<dbReference type="Pfam" id="PF13041">
    <property type="entry name" value="PPR_2"/>
    <property type="match status" value="2"/>
</dbReference>
<dbReference type="InterPro" id="IPR046960">
    <property type="entry name" value="PPR_At4g14850-like_plant"/>
</dbReference>
<dbReference type="InterPro" id="IPR046848">
    <property type="entry name" value="E_motif"/>
</dbReference>
<dbReference type="GO" id="GO:0009451">
    <property type="term" value="P:RNA modification"/>
    <property type="evidence" value="ECO:0007669"/>
    <property type="project" value="InterPro"/>
</dbReference>
<protein>
    <submittedName>
        <fullName evidence="3">Pentatricopeptide repeat-containing protein</fullName>
        <ecNumber evidence="3">3.6.4.12</ecNumber>
    </submittedName>
</protein>
<proteinExistence type="predicted"/>
<accession>A0A2I0AKC6</accession>
<feature type="repeat" description="PPR" evidence="2">
    <location>
        <begin position="576"/>
        <end position="610"/>
    </location>
</feature>
<dbReference type="Gene3D" id="1.25.40.10">
    <property type="entry name" value="Tetratricopeptide repeat domain"/>
    <property type="match status" value="6"/>
</dbReference>
<dbReference type="PROSITE" id="PS51375">
    <property type="entry name" value="PPR"/>
    <property type="match status" value="6"/>
</dbReference>
<dbReference type="EC" id="3.6.4.12" evidence="3"/>
<evidence type="ECO:0000256" key="1">
    <source>
        <dbReference type="ARBA" id="ARBA00022737"/>
    </source>
</evidence>
<dbReference type="Pfam" id="PF01535">
    <property type="entry name" value="PPR"/>
    <property type="match status" value="5"/>
</dbReference>
<dbReference type="PANTHER" id="PTHR24015">
    <property type="entry name" value="OS07G0578800 PROTEIN-RELATED"/>
    <property type="match status" value="1"/>
</dbReference>
<reference evidence="3 4" key="1">
    <citation type="journal article" date="2017" name="Nature">
        <title>The Apostasia genome and the evolution of orchids.</title>
        <authorList>
            <person name="Zhang G.Q."/>
            <person name="Liu K.W."/>
            <person name="Li Z."/>
            <person name="Lohaus R."/>
            <person name="Hsiao Y.Y."/>
            <person name="Niu S.C."/>
            <person name="Wang J.Y."/>
            <person name="Lin Y.C."/>
            <person name="Xu Q."/>
            <person name="Chen L.J."/>
            <person name="Yoshida K."/>
            <person name="Fujiwara S."/>
            <person name="Wang Z.W."/>
            <person name="Zhang Y.Q."/>
            <person name="Mitsuda N."/>
            <person name="Wang M."/>
            <person name="Liu G.H."/>
            <person name="Pecoraro L."/>
            <person name="Huang H.X."/>
            <person name="Xiao X.J."/>
            <person name="Lin M."/>
            <person name="Wu X.Y."/>
            <person name="Wu W.L."/>
            <person name="Chen Y.Y."/>
            <person name="Chang S.B."/>
            <person name="Sakamoto S."/>
            <person name="Ohme-Takagi M."/>
            <person name="Yagi M."/>
            <person name="Zeng S.J."/>
            <person name="Shen C.Y."/>
            <person name="Yeh C.M."/>
            <person name="Luo Y.B."/>
            <person name="Tsai W.C."/>
            <person name="Van de Peer Y."/>
            <person name="Liu Z.J."/>
        </authorList>
    </citation>
    <scope>NUCLEOTIDE SEQUENCE [LARGE SCALE GENOMIC DNA]</scope>
    <source>
        <strain evidence="4">cv. Shenzhen</strain>
        <tissue evidence="3">Stem</tissue>
    </source>
</reference>
<dbReference type="Proteomes" id="UP000236161">
    <property type="component" value="Unassembled WGS sequence"/>
</dbReference>
<dbReference type="Pfam" id="PF20431">
    <property type="entry name" value="E_motif"/>
    <property type="match status" value="1"/>
</dbReference>
<sequence length="897" mass="100436">MVLLTSQRLLHSKAPSPILLKPPVLRSLKSFEGAFSCSITSVAHTMFDEMPQRDYKLLNAQVKFQGAQGQHLEVLSLFRRLQGIDLRPDRFAFAAAVKASGVLSIEALGKALHGFSVKAGYSVLLEVQKALIDMYARLKLLDDASQIFGNISRKDSVCWNVMLAGYARTKLYREAFEFFHEIHVNYVEMGCKLITDITVAIILPICAKLKTLEHGKSIHAYAIKTAMESETLVGNAFVSFYSKCGRVLGDSWAVFDMIYRKDDISWNSMISGLSENGFFEEAVSLFYHMVSANFMPSNATLVSVLPICSFLEDGWLCGKEIHAFALRNELDKEISFCNALLIHYLKVGDINLAEYLFQKMKRKDLVTWNTMISGYAMNGWAAEAMNLFHNLIKSGMNPDSVTLISILPCCGQLLDIKEGKKIHEYIMQNPSLRRETSLGNALVSFYGKCGNVDEAVRCFVGMAKKDLISWNAMLSAFADNEEWGKLVMLLNQMKNEQIRPDSITIAAILRASTFLGIMKIKETHGFSLRTGLISKSNIANGILDAYADKNTLLCGSLNRGDLENSERVFNHMLERDLTSWNLMLQIHTQSDSLDRAFALFRELQTKGERPNIVSITSILTACSRLAFLHLVKQCHGYIVRACLNDQHLQAAFLDAYSKCGSIKDSIKLFQAIANKDLITITAMIKAFAIHGMAEEALKTFSRMIESGEKPDHVILTSLLSACSHGGLIEEGRKYFNAIKFMHGIEPTMEHYACIVDLLARKGRVKDAYDFIKDMPCEANANVWGSLLGSCKIHGEVEIGRLAADHLFNVEGWNIGNYVVMSNIYAAGGRWDGVEKVRRVMKNKDMRKPAGCSWTEIDRKNHVFIATDLCHPQRNLIYSLLKSLDRQLKDPGLQLDGS</sequence>
<dbReference type="AlphaFoldDB" id="A0A2I0AKC6"/>
<dbReference type="GO" id="GO:0003678">
    <property type="term" value="F:DNA helicase activity"/>
    <property type="evidence" value="ECO:0007669"/>
    <property type="project" value="UniProtKB-EC"/>
</dbReference>
<dbReference type="GO" id="GO:0016787">
    <property type="term" value="F:hydrolase activity"/>
    <property type="evidence" value="ECO:0007669"/>
    <property type="project" value="UniProtKB-KW"/>
</dbReference>
<gene>
    <name evidence="3" type="primary">PCMP-E32</name>
    <name evidence="3" type="ORF">AXF42_Ash014637</name>
</gene>
<keyword evidence="1" id="KW-0677">Repeat</keyword>
<feature type="repeat" description="PPR" evidence="2">
    <location>
        <begin position="262"/>
        <end position="296"/>
    </location>
</feature>
<dbReference type="InterPro" id="IPR002885">
    <property type="entry name" value="PPR_rpt"/>
</dbReference>
<name>A0A2I0AKC6_9ASPA</name>
<keyword evidence="3" id="KW-0378">Hydrolase</keyword>
<feature type="repeat" description="PPR" evidence="2">
    <location>
        <begin position="364"/>
        <end position="398"/>
    </location>
</feature>
<feature type="repeat" description="PPR" evidence="2">
    <location>
        <begin position="155"/>
        <end position="189"/>
    </location>
</feature>
<keyword evidence="4" id="KW-1185">Reference proteome</keyword>